<feature type="region of interest" description="Disordered" evidence="1">
    <location>
        <begin position="347"/>
        <end position="399"/>
    </location>
</feature>
<gene>
    <name evidence="2" type="ORF">PR048_024050</name>
</gene>
<accession>A0ABQ9GVW9</accession>
<dbReference type="Proteomes" id="UP001159363">
    <property type="component" value="Chromosome 8"/>
</dbReference>
<feature type="region of interest" description="Disordered" evidence="1">
    <location>
        <begin position="249"/>
        <end position="278"/>
    </location>
</feature>
<proteinExistence type="predicted"/>
<evidence type="ECO:0000256" key="1">
    <source>
        <dbReference type="SAM" id="MobiDB-lite"/>
    </source>
</evidence>
<sequence length="467" mass="51169">MTVSPLVKLGAPDLVKYASWRLEAVQRSPGAGRSDASARKPVTSRRHGATVAALLTSHQGEPGSTSGRVAGFLQVAIVPVDAVVRSVFLGDLTFPQPLHSGAVPYSLQSPASALKTSLLRAAHISSLTRSRPVSLLTSQIGDPGSIPGRFAPDFRMWESCRTMPLVGGFSRGSPVSPALSFRRCYILTSIILIGSQELDRSRWLRTTRLRVPTLNCFCQYDLQIPARIGFERVCLSGWLQEDTRRVSSVQSERRGVSRGHQDEKSRERSATNPRPVTGFSQTGIVTDYAVGQRVFFGDLPFTPPLHSGAVPYSLPSPSSAPKTWMLRAAQISSLIRSKYEKEKRLVTTGPRKPMTAKRGECGAAPECKGGGNRRSSRKPANQRPSVRHDSHLRKSGGNLPRIEPGLPWWEASSLTSRPPWPPRIYRIAAALITSDAAASWDLFCLAALTNPIREEVDWITEEKHQLL</sequence>
<dbReference type="EMBL" id="JARBHB010000009">
    <property type="protein sequence ID" value="KAJ8876141.1"/>
    <property type="molecule type" value="Genomic_DNA"/>
</dbReference>
<protein>
    <submittedName>
        <fullName evidence="2">Uncharacterized protein</fullName>
    </submittedName>
</protein>
<feature type="compositionally biased region" description="Basic and acidic residues" evidence="1">
    <location>
        <begin position="249"/>
        <end position="269"/>
    </location>
</feature>
<name>A0ABQ9GVW9_9NEOP</name>
<evidence type="ECO:0000313" key="3">
    <source>
        <dbReference type="Proteomes" id="UP001159363"/>
    </source>
</evidence>
<evidence type="ECO:0000313" key="2">
    <source>
        <dbReference type="EMBL" id="KAJ8876141.1"/>
    </source>
</evidence>
<keyword evidence="3" id="KW-1185">Reference proteome</keyword>
<organism evidence="2 3">
    <name type="scientific">Dryococelus australis</name>
    <dbReference type="NCBI Taxonomy" id="614101"/>
    <lineage>
        <taxon>Eukaryota</taxon>
        <taxon>Metazoa</taxon>
        <taxon>Ecdysozoa</taxon>
        <taxon>Arthropoda</taxon>
        <taxon>Hexapoda</taxon>
        <taxon>Insecta</taxon>
        <taxon>Pterygota</taxon>
        <taxon>Neoptera</taxon>
        <taxon>Polyneoptera</taxon>
        <taxon>Phasmatodea</taxon>
        <taxon>Verophasmatodea</taxon>
        <taxon>Anareolatae</taxon>
        <taxon>Phasmatidae</taxon>
        <taxon>Eurycanthinae</taxon>
        <taxon>Dryococelus</taxon>
    </lineage>
</organism>
<comment type="caution">
    <text evidence="2">The sequence shown here is derived from an EMBL/GenBank/DDBJ whole genome shotgun (WGS) entry which is preliminary data.</text>
</comment>
<reference evidence="2 3" key="1">
    <citation type="submission" date="2023-02" db="EMBL/GenBank/DDBJ databases">
        <title>LHISI_Scaffold_Assembly.</title>
        <authorList>
            <person name="Stuart O.P."/>
            <person name="Cleave R."/>
            <person name="Magrath M.J.L."/>
            <person name="Mikheyev A.S."/>
        </authorList>
    </citation>
    <scope>NUCLEOTIDE SEQUENCE [LARGE SCALE GENOMIC DNA]</scope>
    <source>
        <strain evidence="2">Daus_M_001</strain>
        <tissue evidence="2">Leg muscle</tissue>
    </source>
</reference>